<dbReference type="GO" id="GO:0016829">
    <property type="term" value="F:lyase activity"/>
    <property type="evidence" value="ECO:0007669"/>
    <property type="project" value="UniProtKB-KW"/>
</dbReference>
<evidence type="ECO:0000313" key="5">
    <source>
        <dbReference type="Proteomes" id="UP000249363"/>
    </source>
</evidence>
<reference evidence="4 5" key="1">
    <citation type="journal article" date="2017" name="Biotechnol. Biofuels">
        <title>Differential beta-glucosidase expression as a function of carbon source availability in Talaromyces amestolkiae: a genomic and proteomic approach.</title>
        <authorList>
            <person name="de Eugenio L.I."/>
            <person name="Mendez-Liter J.A."/>
            <person name="Nieto-Dominguez M."/>
            <person name="Alonso L."/>
            <person name="Gil-Munoz J."/>
            <person name="Barriuso J."/>
            <person name="Prieto A."/>
            <person name="Martinez M.J."/>
        </authorList>
    </citation>
    <scope>NUCLEOTIDE SEQUENCE [LARGE SCALE GENOMIC DNA]</scope>
    <source>
        <strain evidence="4 5">CIB</strain>
    </source>
</reference>
<dbReference type="EMBL" id="MIKG01000007">
    <property type="protein sequence ID" value="RAO68361.1"/>
    <property type="molecule type" value="Genomic_DNA"/>
</dbReference>
<dbReference type="GeneID" id="63793589"/>
<feature type="domain" description="Scytalone dehydratase-like" evidence="3">
    <location>
        <begin position="11"/>
        <end position="170"/>
    </location>
</feature>
<protein>
    <recommendedName>
        <fullName evidence="3">Scytalone dehydratase-like domain-containing protein</fullName>
    </recommendedName>
</protein>
<evidence type="ECO:0000256" key="2">
    <source>
        <dbReference type="ARBA" id="ARBA00023239"/>
    </source>
</evidence>
<accession>A0A364KY00</accession>
<dbReference type="OrthoDB" id="5281072at2759"/>
<name>A0A364KY00_TALAM</name>
<dbReference type="Pfam" id="PF02982">
    <property type="entry name" value="Scytalone_dh"/>
    <property type="match status" value="1"/>
</dbReference>
<evidence type="ECO:0000313" key="4">
    <source>
        <dbReference type="EMBL" id="RAO68361.1"/>
    </source>
</evidence>
<evidence type="ECO:0000259" key="3">
    <source>
        <dbReference type="Pfam" id="PF02982"/>
    </source>
</evidence>
<comment type="similarity">
    <text evidence="1">Belongs to the scytalone dehydratase family.</text>
</comment>
<dbReference type="Proteomes" id="UP000249363">
    <property type="component" value="Unassembled WGS sequence"/>
</dbReference>
<proteinExistence type="inferred from homology"/>
<dbReference type="Gene3D" id="3.10.450.50">
    <property type="match status" value="1"/>
</dbReference>
<keyword evidence="5" id="KW-1185">Reference proteome</keyword>
<dbReference type="InterPro" id="IPR049884">
    <property type="entry name" value="Scytalone_dh"/>
</dbReference>
<dbReference type="InterPro" id="IPR032710">
    <property type="entry name" value="NTF2-like_dom_sf"/>
</dbReference>
<evidence type="ECO:0000256" key="1">
    <source>
        <dbReference type="ARBA" id="ARBA00008584"/>
    </source>
</evidence>
<sequence>MANFEIYIPTNLSFQDYIAVIQTARVWADGYDRKDLARLSATLAPEVIVDYTSVVPSWGEKRYTSHEFATEWLSAEHLGNRALATQHLLAQPYIKSVAEDEIVVQWQQLASHGRWEDGNANTDGGKKRTIVETSDGRSWMEHKFVRIEGRWKIARITPELTYDTGDFMRVRRPEGAA</sequence>
<dbReference type="SUPFAM" id="SSF54427">
    <property type="entry name" value="NTF2-like"/>
    <property type="match status" value="1"/>
</dbReference>
<gene>
    <name evidence="4" type="ORF">BHQ10_004373</name>
</gene>
<organism evidence="4 5">
    <name type="scientific">Talaromyces amestolkiae</name>
    <dbReference type="NCBI Taxonomy" id="1196081"/>
    <lineage>
        <taxon>Eukaryota</taxon>
        <taxon>Fungi</taxon>
        <taxon>Dikarya</taxon>
        <taxon>Ascomycota</taxon>
        <taxon>Pezizomycotina</taxon>
        <taxon>Eurotiomycetes</taxon>
        <taxon>Eurotiomycetidae</taxon>
        <taxon>Eurotiales</taxon>
        <taxon>Trichocomaceae</taxon>
        <taxon>Talaromyces</taxon>
        <taxon>Talaromyces sect. Talaromyces</taxon>
    </lineage>
</organism>
<comment type="caution">
    <text evidence="4">The sequence shown here is derived from an EMBL/GenBank/DDBJ whole genome shotgun (WGS) entry which is preliminary data.</text>
</comment>
<dbReference type="RefSeq" id="XP_040732877.1">
    <property type="nucleotide sequence ID" value="XM_040876732.1"/>
</dbReference>
<dbReference type="STRING" id="1196081.A0A364KY00"/>
<keyword evidence="2" id="KW-0456">Lyase</keyword>
<dbReference type="AlphaFoldDB" id="A0A364KY00"/>